<dbReference type="InterPro" id="IPR018108">
    <property type="entry name" value="MCP_transmembrane"/>
</dbReference>
<reference evidence="12 13" key="1">
    <citation type="submission" date="2017-09" db="EMBL/GenBank/DDBJ databases">
        <title>Genome sequencing of Besnoitia besnoiti strain Bb-Ger1.</title>
        <authorList>
            <person name="Schares G."/>
            <person name="Venepally P."/>
            <person name="Lorenzi H.A."/>
        </authorList>
    </citation>
    <scope>NUCLEOTIDE SEQUENCE [LARGE SCALE GENOMIC DNA]</scope>
    <source>
        <strain evidence="12 13">Bb-Ger1</strain>
    </source>
</reference>
<evidence type="ECO:0000256" key="5">
    <source>
        <dbReference type="ARBA" id="ARBA00022737"/>
    </source>
</evidence>
<evidence type="ECO:0000256" key="3">
    <source>
        <dbReference type="ARBA" id="ARBA00022448"/>
    </source>
</evidence>
<keyword evidence="3" id="KW-0813">Transport</keyword>
<keyword evidence="5" id="KW-0677">Repeat</keyword>
<feature type="repeat" description="Solcar" evidence="9">
    <location>
        <begin position="145"/>
        <end position="225"/>
    </location>
</feature>
<evidence type="ECO:0000256" key="11">
    <source>
        <dbReference type="SAM" id="Phobius"/>
    </source>
</evidence>
<dbReference type="VEuPathDB" id="ToxoDB:BESB_037240"/>
<feature type="compositionally biased region" description="Low complexity" evidence="10">
    <location>
        <begin position="353"/>
        <end position="363"/>
    </location>
</feature>
<dbReference type="GO" id="GO:0006635">
    <property type="term" value="P:fatty acid beta-oxidation"/>
    <property type="evidence" value="ECO:0007669"/>
    <property type="project" value="InterPro"/>
</dbReference>
<evidence type="ECO:0000256" key="2">
    <source>
        <dbReference type="ARBA" id="ARBA00006375"/>
    </source>
</evidence>
<dbReference type="OrthoDB" id="18574at2759"/>
<dbReference type="InterPro" id="IPR023395">
    <property type="entry name" value="MCP_dom_sf"/>
</dbReference>
<evidence type="ECO:0000256" key="4">
    <source>
        <dbReference type="ARBA" id="ARBA00022692"/>
    </source>
</evidence>
<evidence type="ECO:0000313" key="13">
    <source>
        <dbReference type="Proteomes" id="UP000224006"/>
    </source>
</evidence>
<evidence type="ECO:0000313" key="12">
    <source>
        <dbReference type="EMBL" id="PFH37266.1"/>
    </source>
</evidence>
<dbReference type="PANTHER" id="PTHR46650">
    <property type="entry name" value="PEROXISOMAL ADENINE NUCLEOTIDE TRANSPORTER 1"/>
    <property type="match status" value="1"/>
</dbReference>
<evidence type="ECO:0000256" key="1">
    <source>
        <dbReference type="ARBA" id="ARBA00004585"/>
    </source>
</evidence>
<evidence type="ECO:0000256" key="8">
    <source>
        <dbReference type="ARBA" id="ARBA00023140"/>
    </source>
</evidence>
<dbReference type="RefSeq" id="XP_029221275.1">
    <property type="nucleotide sequence ID" value="XM_029362310.1"/>
</dbReference>
<sequence length="601" mass="64470">MEVATEATSAAIAAAASAIVVYPLDTILVRYQASSRRKLTDPYTAAAHLQSGHKELVNIIWELIRERPADDARDLSPHKKLSLSAQKAADAYAAPEDVIVDLLDTLRKLYKGVGVKVFEAVVRNVVYFIWYKLLKEAYDRRGTKQTVASRLMLATAAAVINQCCTAPLEVVSTNVQTTGLNYRYVIRKIFRREGLRGFYRGFAASLILCSNPAITNACFDRLKLLLQVVVEKQARRNIDPILDEETPLDTSRRLLPLTSTQAFLLGALSKALATVVTYPYIRSKVLLHVQCTGASSHHEASSPESSRSPTPEGLLSVTPPAAGENQSTVSPALSPLAGSPLGTRCESEGGEDSVSSLRYSPSSPLYPPPPVHRTPLRKAPSSSCLSSCSSFLHTGTLGSAAGLSGSSSSGAAASPRLGLSASCGAISRLPARAQPGEQSPGRPQSHDAVAGAARAGRAADKRAKRQPTPEMLPGIFVDPNDMLKAASFCLSDKVESPGVVGDGKYHAFDLRTGDEVIAPRSHAERETGIVAFMISTLAQEGLLGLYRGLGLQLCKTLIASAILYMIKERVTNSTYHVGLLGLPPPARRNERRTEGRMSLYL</sequence>
<keyword evidence="13" id="KW-1185">Reference proteome</keyword>
<dbReference type="GeneID" id="40308705"/>
<dbReference type="GO" id="GO:0005778">
    <property type="term" value="C:peroxisomal membrane"/>
    <property type="evidence" value="ECO:0007669"/>
    <property type="project" value="UniProtKB-SubCell"/>
</dbReference>
<evidence type="ECO:0000256" key="10">
    <source>
        <dbReference type="SAM" id="MobiDB-lite"/>
    </source>
</evidence>
<evidence type="ECO:0000256" key="6">
    <source>
        <dbReference type="ARBA" id="ARBA00022989"/>
    </source>
</evidence>
<keyword evidence="7 9" id="KW-0472">Membrane</keyword>
<comment type="caution">
    <text evidence="12">The sequence shown here is derived from an EMBL/GenBank/DDBJ whole genome shotgun (WGS) entry which is preliminary data.</text>
</comment>
<accession>A0A2A9MME1</accession>
<dbReference type="AlphaFoldDB" id="A0A2A9MME1"/>
<dbReference type="Gene3D" id="1.50.40.10">
    <property type="entry name" value="Mitochondrial carrier domain"/>
    <property type="match status" value="2"/>
</dbReference>
<protein>
    <submittedName>
        <fullName evidence="12">Carrier superfamily protein</fullName>
    </submittedName>
</protein>
<feature type="region of interest" description="Disordered" evidence="10">
    <location>
        <begin position="432"/>
        <end position="474"/>
    </location>
</feature>
<dbReference type="PROSITE" id="PS50920">
    <property type="entry name" value="SOLCAR"/>
    <property type="match status" value="1"/>
</dbReference>
<dbReference type="EMBL" id="NWUJ01000002">
    <property type="protein sequence ID" value="PFH37266.1"/>
    <property type="molecule type" value="Genomic_DNA"/>
</dbReference>
<dbReference type="KEGG" id="bbes:BESB_037240"/>
<keyword evidence="4 9" id="KW-0812">Transmembrane</keyword>
<dbReference type="Pfam" id="PF00153">
    <property type="entry name" value="Mito_carr"/>
    <property type="match status" value="1"/>
</dbReference>
<evidence type="ECO:0000256" key="9">
    <source>
        <dbReference type="PROSITE-ProRule" id="PRU00282"/>
    </source>
</evidence>
<dbReference type="SUPFAM" id="SSF103506">
    <property type="entry name" value="Mitochondrial carrier"/>
    <property type="match status" value="2"/>
</dbReference>
<comment type="subcellular location">
    <subcellularLocation>
        <location evidence="1">Peroxisome membrane</location>
        <topology evidence="1">Multi-pass membrane protein</topology>
    </subcellularLocation>
</comment>
<proteinExistence type="inferred from homology"/>
<dbReference type="GO" id="GO:0005347">
    <property type="term" value="F:ATP transmembrane transporter activity"/>
    <property type="evidence" value="ECO:0007669"/>
    <property type="project" value="InterPro"/>
</dbReference>
<comment type="similarity">
    <text evidence="2">Belongs to the mitochondrial carrier (TC 2.A.29) family.</text>
</comment>
<feature type="region of interest" description="Disordered" evidence="10">
    <location>
        <begin position="296"/>
        <end position="379"/>
    </location>
</feature>
<dbReference type="GO" id="GO:0015217">
    <property type="term" value="F:ADP transmembrane transporter activity"/>
    <property type="evidence" value="ECO:0007669"/>
    <property type="project" value="InterPro"/>
</dbReference>
<evidence type="ECO:0000256" key="7">
    <source>
        <dbReference type="ARBA" id="ARBA00023136"/>
    </source>
</evidence>
<feature type="transmembrane region" description="Helical" evidence="11">
    <location>
        <begin position="12"/>
        <end position="31"/>
    </location>
</feature>
<dbReference type="PANTHER" id="PTHR46650:SF1">
    <property type="entry name" value="PEROXISOMAL ADENINE NUCLEOTIDE TRANSPORTER 1"/>
    <property type="match status" value="1"/>
</dbReference>
<dbReference type="GO" id="GO:0007031">
    <property type="term" value="P:peroxisome organization"/>
    <property type="evidence" value="ECO:0007669"/>
    <property type="project" value="TreeGrafter"/>
</dbReference>
<organism evidence="12 13">
    <name type="scientific">Besnoitia besnoiti</name>
    <name type="common">Apicomplexan protozoan</name>
    <dbReference type="NCBI Taxonomy" id="94643"/>
    <lineage>
        <taxon>Eukaryota</taxon>
        <taxon>Sar</taxon>
        <taxon>Alveolata</taxon>
        <taxon>Apicomplexa</taxon>
        <taxon>Conoidasida</taxon>
        <taxon>Coccidia</taxon>
        <taxon>Eucoccidiorida</taxon>
        <taxon>Eimeriorina</taxon>
        <taxon>Sarcocystidae</taxon>
        <taxon>Besnoitia</taxon>
    </lineage>
</organism>
<dbReference type="STRING" id="94643.A0A2A9MME1"/>
<gene>
    <name evidence="12" type="ORF">BESB_037240</name>
</gene>
<dbReference type="Proteomes" id="UP000224006">
    <property type="component" value="Chromosome II"/>
</dbReference>
<keyword evidence="6 11" id="KW-1133">Transmembrane helix</keyword>
<feature type="compositionally biased region" description="Low complexity" evidence="10">
    <location>
        <begin position="447"/>
        <end position="456"/>
    </location>
</feature>
<name>A0A2A9MME1_BESBE</name>
<dbReference type="InterPro" id="IPR045900">
    <property type="entry name" value="Peroxisomal_Ade_carrier"/>
</dbReference>
<keyword evidence="8" id="KW-0576">Peroxisome</keyword>